<sequence length="400" mass="45479">MGDHSQIRVAPWFKIIYSLLVFIGSQVDGENIVQVNVTFITDAVAKGAVCLDGTPGAYYYYPGFDDGVNNWIFYLPGGAWCDTKEECIYRSKYQSSGSNKETPPKGFWPLMRPNKTLNPDFYNWNAVWIRYCDGASFMADVEAVDPETNLHLRGRRIFASVMEELISTKGMKNAVNAVLFGNSAGGLAVILNCDRFRSFLPDASRVKCISESGFFIRAKDLPGAQDTAIDYFSRTVEFHKLAEYLPKSCTQRLPPELCFFAENVVNDIQTPLFLLNSYFDRYQLSSLVAPNPPNEVGWYNCTHETLNLPNCTNNQEHLIRDFRTMFLKTLDGLDDNPSRGLFIISCHIHDILWDPLNWQGKITLQNKTIQQAVGDWYFERSSVQLIDTEHTYPINCNLIV</sequence>
<evidence type="ECO:0000313" key="8">
    <source>
        <dbReference type="EMBL" id="KAL1530973.1"/>
    </source>
</evidence>
<keyword evidence="6" id="KW-0732">Signal</keyword>
<dbReference type="EMBL" id="JBEAFC010000007">
    <property type="protein sequence ID" value="KAL1551672.1"/>
    <property type="molecule type" value="Genomic_DNA"/>
</dbReference>
<keyword evidence="6" id="KW-0964">Secreted</keyword>
<evidence type="ECO:0000313" key="9">
    <source>
        <dbReference type="EMBL" id="KAL1530977.1"/>
    </source>
</evidence>
<comment type="caution">
    <text evidence="11">The sequence shown here is derived from an EMBL/GenBank/DDBJ whole genome shotgun (WGS) entry which is preliminary data.</text>
</comment>
<keyword evidence="14" id="KW-1185">Reference proteome</keyword>
<dbReference type="InterPro" id="IPR004963">
    <property type="entry name" value="PAE/NOTUM"/>
</dbReference>
<dbReference type="Pfam" id="PF03283">
    <property type="entry name" value="PAE"/>
    <property type="match status" value="1"/>
</dbReference>
<dbReference type="GO" id="GO:0016787">
    <property type="term" value="F:hydrolase activity"/>
    <property type="evidence" value="ECO:0007669"/>
    <property type="project" value="UniProtKB-KW"/>
</dbReference>
<comment type="subcellular location">
    <subcellularLocation>
        <location evidence="2 6">Secreted</location>
        <location evidence="2 6">Cell wall</location>
    </subcellularLocation>
</comment>
<protein>
    <recommendedName>
        <fullName evidence="6">Pectin acetylesterase</fullName>
        <ecNumber evidence="6">3.1.1.-</ecNumber>
    </recommendedName>
</protein>
<evidence type="ECO:0000256" key="1">
    <source>
        <dbReference type="ARBA" id="ARBA00003534"/>
    </source>
</evidence>
<evidence type="ECO:0000256" key="2">
    <source>
        <dbReference type="ARBA" id="ARBA00004191"/>
    </source>
</evidence>
<accession>A0ABD1FGK2</accession>
<dbReference type="EMBL" id="JBEAFC010000016">
    <property type="protein sequence ID" value="KAL1530985.1"/>
    <property type="molecule type" value="Genomic_DNA"/>
</dbReference>
<keyword evidence="4 6" id="KW-0134">Cell wall</keyword>
<evidence type="ECO:0000256" key="6">
    <source>
        <dbReference type="RuleBase" id="RU363114"/>
    </source>
</evidence>
<dbReference type="Proteomes" id="UP001567538">
    <property type="component" value="Unassembled WGS sequence"/>
</dbReference>
<dbReference type="GO" id="GO:0071555">
    <property type="term" value="P:cell wall organization"/>
    <property type="evidence" value="ECO:0007669"/>
    <property type="project" value="UniProtKB-KW"/>
</dbReference>
<evidence type="ECO:0000313" key="10">
    <source>
        <dbReference type="EMBL" id="KAL1530981.1"/>
    </source>
</evidence>
<gene>
    <name evidence="12" type="ORF">AAHA92_19485</name>
    <name evidence="13" type="ORF">AAHA92_19488</name>
    <name evidence="7" type="ORF">AAHA92_34070</name>
    <name evidence="8" type="ORF">AAHA92_34074</name>
    <name evidence="9" type="ORF">AAHA92_34078</name>
    <name evidence="10" type="ORF">AAHA92_34082</name>
    <name evidence="11" type="ORF">AAHA92_34086</name>
</gene>
<dbReference type="EMBL" id="JBEAFC010000016">
    <property type="protein sequence ID" value="KAL1530969.1"/>
    <property type="molecule type" value="Genomic_DNA"/>
</dbReference>
<dbReference type="PANTHER" id="PTHR21562">
    <property type="entry name" value="NOTUM-RELATED"/>
    <property type="match status" value="1"/>
</dbReference>
<dbReference type="EC" id="3.1.1.-" evidence="6"/>
<evidence type="ECO:0000256" key="3">
    <source>
        <dbReference type="ARBA" id="ARBA00005784"/>
    </source>
</evidence>
<dbReference type="EMBL" id="JBEAFC010000016">
    <property type="protein sequence ID" value="KAL1530977.1"/>
    <property type="molecule type" value="Genomic_DNA"/>
</dbReference>
<reference evidence="11 14" key="1">
    <citation type="submission" date="2024-06" db="EMBL/GenBank/DDBJ databases">
        <title>A chromosome level genome sequence of Diviner's sage (Salvia divinorum).</title>
        <authorList>
            <person name="Ford S.A."/>
            <person name="Ro D.-K."/>
            <person name="Ness R.W."/>
            <person name="Phillips M.A."/>
        </authorList>
    </citation>
    <scope>NUCLEOTIDE SEQUENCE [LARGE SCALE GENOMIC DNA]</scope>
    <source>
        <strain evidence="11">SAF-2024a</strain>
        <tissue evidence="11">Leaf</tissue>
    </source>
</reference>
<evidence type="ECO:0000313" key="14">
    <source>
        <dbReference type="Proteomes" id="UP001567538"/>
    </source>
</evidence>
<evidence type="ECO:0000313" key="12">
    <source>
        <dbReference type="EMBL" id="KAL1551672.1"/>
    </source>
</evidence>
<dbReference type="AlphaFoldDB" id="A0ABD1FGK2"/>
<evidence type="ECO:0000313" key="7">
    <source>
        <dbReference type="EMBL" id="KAL1530969.1"/>
    </source>
</evidence>
<keyword evidence="5 6" id="KW-0961">Cell wall biogenesis/degradation</keyword>
<comment type="function">
    <text evidence="1 6">Hydrolyzes acetyl esters in homogalacturonan regions of pectin. In type I primary cell wall, galacturonic acid residues of pectin can be acetylated at the O-2 and O-3 positions. Decreasing the degree of acetylation of pectin gels in vitro alters their physical properties.</text>
</comment>
<organism evidence="11 14">
    <name type="scientific">Salvia divinorum</name>
    <name type="common">Maria pastora</name>
    <name type="synonym">Diviner's sage</name>
    <dbReference type="NCBI Taxonomy" id="28513"/>
    <lineage>
        <taxon>Eukaryota</taxon>
        <taxon>Viridiplantae</taxon>
        <taxon>Streptophyta</taxon>
        <taxon>Embryophyta</taxon>
        <taxon>Tracheophyta</taxon>
        <taxon>Spermatophyta</taxon>
        <taxon>Magnoliopsida</taxon>
        <taxon>eudicotyledons</taxon>
        <taxon>Gunneridae</taxon>
        <taxon>Pentapetalae</taxon>
        <taxon>asterids</taxon>
        <taxon>lamiids</taxon>
        <taxon>Lamiales</taxon>
        <taxon>Lamiaceae</taxon>
        <taxon>Nepetoideae</taxon>
        <taxon>Mentheae</taxon>
        <taxon>Salviinae</taxon>
        <taxon>Salvia</taxon>
        <taxon>Salvia subgen. Calosphace</taxon>
    </lineage>
</organism>
<dbReference type="PANTHER" id="PTHR21562:SF65">
    <property type="entry name" value="PECTIN ACETYLESTERASE"/>
    <property type="match status" value="1"/>
</dbReference>
<evidence type="ECO:0000313" key="13">
    <source>
        <dbReference type="EMBL" id="KAL1551675.1"/>
    </source>
</evidence>
<comment type="similarity">
    <text evidence="3 6">Belongs to the pectinacetylesterase family.</text>
</comment>
<dbReference type="EMBL" id="JBEAFC010000016">
    <property type="protein sequence ID" value="KAL1530981.1"/>
    <property type="molecule type" value="Genomic_DNA"/>
</dbReference>
<name>A0ABD1FGK2_SALDI</name>
<evidence type="ECO:0000256" key="5">
    <source>
        <dbReference type="ARBA" id="ARBA00023316"/>
    </source>
</evidence>
<evidence type="ECO:0000313" key="11">
    <source>
        <dbReference type="EMBL" id="KAL1530985.1"/>
    </source>
</evidence>
<evidence type="ECO:0000256" key="4">
    <source>
        <dbReference type="ARBA" id="ARBA00022512"/>
    </source>
</evidence>
<feature type="signal peptide" evidence="6">
    <location>
        <begin position="1"/>
        <end position="29"/>
    </location>
</feature>
<dbReference type="EMBL" id="JBEAFC010000007">
    <property type="protein sequence ID" value="KAL1551675.1"/>
    <property type="molecule type" value="Genomic_DNA"/>
</dbReference>
<keyword evidence="6 11" id="KW-0378">Hydrolase</keyword>
<feature type="chain" id="PRO_5044523653" description="Pectin acetylesterase" evidence="6">
    <location>
        <begin position="30"/>
        <end position="400"/>
    </location>
</feature>
<proteinExistence type="inferred from homology"/>
<dbReference type="EMBL" id="JBEAFC010000016">
    <property type="protein sequence ID" value="KAL1530973.1"/>
    <property type="molecule type" value="Genomic_DNA"/>
</dbReference>